<dbReference type="AlphaFoldDB" id="A0A4Y2UWL2"/>
<keyword evidence="2" id="KW-1185">Reference proteome</keyword>
<dbReference type="EMBL" id="BGPR01039837">
    <property type="protein sequence ID" value="GBO15887.1"/>
    <property type="molecule type" value="Genomic_DNA"/>
</dbReference>
<sequence length="117" mass="13387">MQEELLVFWTYRKAWPPISAFCIAHGSLKIPAHPAVTTVGKSKSDPPLRIHSLSDTKKRAVSHLRISKKRFFCGSSKTYSYRIDRNLYDLALVSFHESQNDGVGCRRKHIRFSPVTI</sequence>
<evidence type="ECO:0000313" key="2">
    <source>
        <dbReference type="Proteomes" id="UP000499080"/>
    </source>
</evidence>
<gene>
    <name evidence="1" type="ORF">AVEN_163403_1</name>
</gene>
<protein>
    <submittedName>
        <fullName evidence="1">Uncharacterized protein</fullName>
    </submittedName>
</protein>
<organism evidence="1 2">
    <name type="scientific">Araneus ventricosus</name>
    <name type="common">Orbweaver spider</name>
    <name type="synonym">Epeira ventricosa</name>
    <dbReference type="NCBI Taxonomy" id="182803"/>
    <lineage>
        <taxon>Eukaryota</taxon>
        <taxon>Metazoa</taxon>
        <taxon>Ecdysozoa</taxon>
        <taxon>Arthropoda</taxon>
        <taxon>Chelicerata</taxon>
        <taxon>Arachnida</taxon>
        <taxon>Araneae</taxon>
        <taxon>Araneomorphae</taxon>
        <taxon>Entelegynae</taxon>
        <taxon>Araneoidea</taxon>
        <taxon>Araneidae</taxon>
        <taxon>Araneus</taxon>
    </lineage>
</organism>
<dbReference type="Proteomes" id="UP000499080">
    <property type="component" value="Unassembled WGS sequence"/>
</dbReference>
<name>A0A4Y2UWL2_ARAVE</name>
<comment type="caution">
    <text evidence="1">The sequence shown here is derived from an EMBL/GenBank/DDBJ whole genome shotgun (WGS) entry which is preliminary data.</text>
</comment>
<reference evidence="1 2" key="1">
    <citation type="journal article" date="2019" name="Sci. Rep.">
        <title>Orb-weaving spider Araneus ventricosus genome elucidates the spidroin gene catalogue.</title>
        <authorList>
            <person name="Kono N."/>
            <person name="Nakamura H."/>
            <person name="Ohtoshi R."/>
            <person name="Moran D.A.P."/>
            <person name="Shinohara A."/>
            <person name="Yoshida Y."/>
            <person name="Fujiwara M."/>
            <person name="Mori M."/>
            <person name="Tomita M."/>
            <person name="Arakawa K."/>
        </authorList>
    </citation>
    <scope>NUCLEOTIDE SEQUENCE [LARGE SCALE GENOMIC DNA]</scope>
</reference>
<proteinExistence type="predicted"/>
<evidence type="ECO:0000313" key="1">
    <source>
        <dbReference type="EMBL" id="GBO15887.1"/>
    </source>
</evidence>
<accession>A0A4Y2UWL2</accession>